<dbReference type="EMBL" id="CM037626">
    <property type="protein sequence ID" value="KAH8012135.1"/>
    <property type="molecule type" value="Genomic_DNA"/>
</dbReference>
<name>A0ACB8FYH2_9SAUR</name>
<gene>
    <name evidence="1" type="ORF">K3G42_014663</name>
</gene>
<sequence length="424" mass="47291">MQLWKRVLVVISAWSMAAASAQRAPANSVFYECNTTSIHLVVKVDPWSTGTKLNPEFLNLGSCPSSFENNRQGFFHFQYYFSECGFARLKSGKMVEHLINLVYRPPSHQTRFYNNPFSERINCTDYEASVTSPQVALLTGQLSASSVLKFTVKLMNEDFSAPSDVTIFFLGSQINIEFAVQSLFHQPLRVFVDECTAAATPELHKSPRNYSIISNHGCLVDGRVANSSFPPRPAPEVIHLSMQAFEFVGMNTNIYIHCRVLVWDPEVLTDPLKKACSFHRDTKRWELLDDPSSSVCSCCESVCQTAGSRHKRDLEAQSGLHYNMVVGHLRIQKPVRSTGSDEWDSNSSLAVKSHKGGKQNVMPPAVGALLVEVAVVAVLSLGFCFYNGYQKRLCLHKRDTHGNLDTRPLVDAEQDCGSINADLE</sequence>
<evidence type="ECO:0000313" key="1">
    <source>
        <dbReference type="EMBL" id="KAH8012135.1"/>
    </source>
</evidence>
<evidence type="ECO:0000313" key="2">
    <source>
        <dbReference type="Proteomes" id="UP000827872"/>
    </source>
</evidence>
<keyword evidence="2" id="KW-1185">Reference proteome</keyword>
<reference evidence="1" key="1">
    <citation type="submission" date="2021-08" db="EMBL/GenBank/DDBJ databases">
        <title>The first chromosome-level gecko genome reveals the dynamic sex chromosomes of Neotropical dwarf geckos (Sphaerodactylidae: Sphaerodactylus).</title>
        <authorList>
            <person name="Pinto B.J."/>
            <person name="Keating S.E."/>
            <person name="Gamble T."/>
        </authorList>
    </citation>
    <scope>NUCLEOTIDE SEQUENCE</scope>
    <source>
        <strain evidence="1">TG3544</strain>
    </source>
</reference>
<protein>
    <submittedName>
        <fullName evidence="1">Uncharacterized protein</fullName>
    </submittedName>
</protein>
<accession>A0ACB8FYH2</accession>
<proteinExistence type="predicted"/>
<dbReference type="Proteomes" id="UP000827872">
    <property type="component" value="Linkage Group LG13"/>
</dbReference>
<comment type="caution">
    <text evidence="1">The sequence shown here is derived from an EMBL/GenBank/DDBJ whole genome shotgun (WGS) entry which is preliminary data.</text>
</comment>
<organism evidence="1 2">
    <name type="scientific">Sphaerodactylus townsendi</name>
    <dbReference type="NCBI Taxonomy" id="933632"/>
    <lineage>
        <taxon>Eukaryota</taxon>
        <taxon>Metazoa</taxon>
        <taxon>Chordata</taxon>
        <taxon>Craniata</taxon>
        <taxon>Vertebrata</taxon>
        <taxon>Euteleostomi</taxon>
        <taxon>Lepidosauria</taxon>
        <taxon>Squamata</taxon>
        <taxon>Bifurcata</taxon>
        <taxon>Gekkota</taxon>
        <taxon>Sphaerodactylidae</taxon>
        <taxon>Sphaerodactylus</taxon>
    </lineage>
</organism>